<evidence type="ECO:0000313" key="2">
    <source>
        <dbReference type="EMBL" id="MBB6180983.1"/>
    </source>
</evidence>
<name>A0A7W9YYX6_9HYPH</name>
<keyword evidence="3" id="KW-1185">Reference proteome</keyword>
<accession>A0A7W9YYX6</accession>
<dbReference type="AlphaFoldDB" id="A0A7W9YYX6"/>
<sequence length="253" mass="27848">MSLPIWTPAALSSEARPVAGEFWRLVEAQHRVSTMKLVETVEEQALLENLLEETKPAFPPECTGLDYLLATPFRYGASYPHGSRFRRAGRTLGVFYAAARVETAIAEMAFYRMLFFAESPDTPLPANAAEYTAFAALVATEAGIDLTMPPLDRDSHAWEHRTDYAACQSLADAAREAGLDAILYRSVRDPANGLNLALLSAGAFAAREPVERQTWRMRLSMTGVQAICDFPLLRIGFSMADFAADPRIAARLT</sequence>
<dbReference type="EMBL" id="JACHEJ010000007">
    <property type="protein sequence ID" value="MBB6180983.1"/>
    <property type="molecule type" value="Genomic_DNA"/>
</dbReference>
<comment type="caution">
    <text evidence="2">The sequence shown here is derived from an EMBL/GenBank/DDBJ whole genome shotgun (WGS) entry which is preliminary data.</text>
</comment>
<organism evidence="2 3">
    <name type="scientific">Pseudorhizobium flavum</name>
    <dbReference type="NCBI Taxonomy" id="1335061"/>
    <lineage>
        <taxon>Bacteria</taxon>
        <taxon>Pseudomonadati</taxon>
        <taxon>Pseudomonadota</taxon>
        <taxon>Alphaproteobacteria</taxon>
        <taxon>Hyphomicrobiales</taxon>
        <taxon>Rhizobiaceae</taxon>
        <taxon>Rhizobium/Agrobacterium group</taxon>
        <taxon>Pseudorhizobium</taxon>
    </lineage>
</organism>
<dbReference type="SMART" id="SM00953">
    <property type="entry name" value="RES"/>
    <property type="match status" value="1"/>
</dbReference>
<protein>
    <recommendedName>
        <fullName evidence="1">RES domain-containing protein</fullName>
    </recommendedName>
</protein>
<evidence type="ECO:0000313" key="3">
    <source>
        <dbReference type="Proteomes" id="UP000535501"/>
    </source>
</evidence>
<gene>
    <name evidence="2" type="ORF">HNQ75_002966</name>
</gene>
<dbReference type="RefSeq" id="WP_077547660.1">
    <property type="nucleotide sequence ID" value="NZ_CANLQM010000006.1"/>
</dbReference>
<proteinExistence type="predicted"/>
<feature type="domain" description="RES" evidence="1">
    <location>
        <begin position="72"/>
        <end position="210"/>
    </location>
</feature>
<reference evidence="2 3" key="1">
    <citation type="submission" date="2020-08" db="EMBL/GenBank/DDBJ databases">
        <title>Genomic Encyclopedia of Type Strains, Phase IV (KMG-IV): sequencing the most valuable type-strain genomes for metagenomic binning, comparative biology and taxonomic classification.</title>
        <authorList>
            <person name="Goeker M."/>
        </authorList>
    </citation>
    <scope>NUCLEOTIDE SEQUENCE [LARGE SCALE GENOMIC DNA]</scope>
    <source>
        <strain evidence="2 3">DSM 102134</strain>
    </source>
</reference>
<evidence type="ECO:0000259" key="1">
    <source>
        <dbReference type="SMART" id="SM00953"/>
    </source>
</evidence>
<dbReference type="InterPro" id="IPR014914">
    <property type="entry name" value="RES_dom"/>
</dbReference>
<dbReference type="Pfam" id="PF08808">
    <property type="entry name" value="RES"/>
    <property type="match status" value="1"/>
</dbReference>
<dbReference type="Proteomes" id="UP000535501">
    <property type="component" value="Unassembled WGS sequence"/>
</dbReference>